<organism evidence="6 7">
    <name type="scientific">Granulicella mallensis</name>
    <dbReference type="NCBI Taxonomy" id="940614"/>
    <lineage>
        <taxon>Bacteria</taxon>
        <taxon>Pseudomonadati</taxon>
        <taxon>Acidobacteriota</taxon>
        <taxon>Terriglobia</taxon>
        <taxon>Terriglobales</taxon>
        <taxon>Acidobacteriaceae</taxon>
        <taxon>Granulicella</taxon>
    </lineage>
</organism>
<dbReference type="GO" id="GO:0004565">
    <property type="term" value="F:beta-galactosidase activity"/>
    <property type="evidence" value="ECO:0007669"/>
    <property type="project" value="UniProtKB-EC"/>
</dbReference>
<evidence type="ECO:0000256" key="1">
    <source>
        <dbReference type="ARBA" id="ARBA00007401"/>
    </source>
</evidence>
<dbReference type="Gene3D" id="2.60.120.260">
    <property type="entry name" value="Galactose-binding domain-like"/>
    <property type="match status" value="1"/>
</dbReference>
<gene>
    <name evidence="6" type="ORF">HDF15_004699</name>
</gene>
<name>A0A7W7ZUC5_9BACT</name>
<dbReference type="Pfam" id="PF00703">
    <property type="entry name" value="Glyco_hydro_2"/>
    <property type="match status" value="1"/>
</dbReference>
<dbReference type="InterPro" id="IPR017853">
    <property type="entry name" value="GH"/>
</dbReference>
<proteinExistence type="inferred from homology"/>
<dbReference type="InterPro" id="IPR006102">
    <property type="entry name" value="Ig-like_GH2"/>
</dbReference>
<comment type="caution">
    <text evidence="6">The sequence shown here is derived from an EMBL/GenBank/DDBJ whole genome shotgun (WGS) entry which is preliminary data.</text>
</comment>
<dbReference type="Proteomes" id="UP000584867">
    <property type="component" value="Unassembled WGS sequence"/>
</dbReference>
<accession>A0A7W7ZUC5</accession>
<dbReference type="InterPro" id="IPR008979">
    <property type="entry name" value="Galactose-bd-like_sf"/>
</dbReference>
<dbReference type="RefSeq" id="WP_184259727.1">
    <property type="nucleotide sequence ID" value="NZ_JACHIO010000026.1"/>
</dbReference>
<dbReference type="SUPFAM" id="SSF51445">
    <property type="entry name" value="(Trans)glycosidases"/>
    <property type="match status" value="1"/>
</dbReference>
<evidence type="ECO:0000259" key="5">
    <source>
        <dbReference type="Pfam" id="PF02836"/>
    </source>
</evidence>
<dbReference type="AlphaFoldDB" id="A0A7W7ZUC5"/>
<dbReference type="SUPFAM" id="SSF49303">
    <property type="entry name" value="beta-Galactosidase/glucuronidase domain"/>
    <property type="match status" value="1"/>
</dbReference>
<feature type="domain" description="Glycoside hydrolase family 2 catalytic" evidence="5">
    <location>
        <begin position="350"/>
        <end position="506"/>
    </location>
</feature>
<dbReference type="InterPro" id="IPR051913">
    <property type="entry name" value="GH2_Domain-Containing"/>
</dbReference>
<dbReference type="EC" id="3.2.1.23" evidence="6"/>
<evidence type="ECO:0000259" key="4">
    <source>
        <dbReference type="Pfam" id="PF00703"/>
    </source>
</evidence>
<evidence type="ECO:0000256" key="2">
    <source>
        <dbReference type="ARBA" id="ARBA00022801"/>
    </source>
</evidence>
<dbReference type="GO" id="GO:0005975">
    <property type="term" value="P:carbohydrate metabolic process"/>
    <property type="evidence" value="ECO:0007669"/>
    <property type="project" value="InterPro"/>
</dbReference>
<reference evidence="6 7" key="1">
    <citation type="submission" date="2020-08" db="EMBL/GenBank/DDBJ databases">
        <title>Genomic Encyclopedia of Type Strains, Phase IV (KMG-V): Genome sequencing to study the core and pangenomes of soil and plant-associated prokaryotes.</title>
        <authorList>
            <person name="Whitman W."/>
        </authorList>
    </citation>
    <scope>NUCLEOTIDE SEQUENCE [LARGE SCALE GENOMIC DNA]</scope>
    <source>
        <strain evidence="6 7">X5P3</strain>
    </source>
</reference>
<sequence length="1088" mass="119339">MPTLSAQTGVHFNHEFAPTDSFVKGPELERRADLCLNGMWEFQPVALPPNFHEGIDPAPTLPSPDPAHWEKTRIRIPSPWNANSFANQEGQGGDFRNFPSYPAYWEKTEMGWLRRTVTVPGKWSGNRVLLHFSAAAGDLQILVNGKPAATKFDIFFPFDVDVTNLIKTGTSNEILIGVRKASLFDQKGKYGRRIYQTGSFWGQHVVGLWQDVDLVSVPAVRVSDVFVEPQVDHNLLLIKATLRNDTDQDAPVTLDGDVRRWNSLAPATGPDDADARWNLAAEPSLAVAPTTATVPAHSTVTVEIRRPAEKKLSLWSPESPTLYGMTIRLSQSNRVMDVKYQRFGWRQFQFKGSELLLNGRPLQLRGDSWHFLGIPQMSRRYARAWYAAMRSANLNAVRLHAQPYPEFYLDVADEMGIVVLDETAIWASDGGPKLDSPAFWEDTNSHVAELVMRDRNHPAVMGWSVCNEMKPIVQSVFHNPPGMYDVLLEHYALWRKICEELDPTRPWISADGDDDGNGRLPVYVVHYGGNAAIVRAAKTGKPWGVGEAGGAYYATPEQVAKSYGDAAYASFEQRGRGIANDSFKALAFERKLHADYQSVFNMVWYGLKPLPLGLRDTTRPPQVTDGIFFPDFVEGKPGVQPERLGPYSTTLNPGYDPSLPAFQTLPLYDAIKAAGADGQEDFFDAPPTIPASQLSSEAKVSGVLFLSATPSSFAAQMRQAGVLPSNEESANLVVVDGANPPAASARGQIDDMLHKGGTVIVWGVDAKTNAALNQLLPAEIASTNRKSSSLVLGKPSSATNGLTLARLYFSELNPPTFITQGLSGPLVSQSDTLLSMCDIDWTKWNKQPEYAKTAMALRSEREAKPNGAVLIEDHIGKGHLFVTTLPVWSSQFKVQTLIRTILGNLGAPLAKEVDLGQPFLTTGILARILAVGHFAPTDKDVDPTSKENFKENDRAGTQRWVTLTAQDGVFDLSKSTAGSDTPSGIEYLSLWIESPRPLDNLLLEPNVPRVSMNIATSDEAELFLNGTSVYNKASGAAVSTTPPLALLQGWNHVVVRLTRAGKTETFAARLISSDPAFLPQLTSAFQRP</sequence>
<evidence type="ECO:0000256" key="3">
    <source>
        <dbReference type="ARBA" id="ARBA00023295"/>
    </source>
</evidence>
<dbReference type="Gene3D" id="2.60.40.10">
    <property type="entry name" value="Immunoglobulins"/>
    <property type="match status" value="1"/>
</dbReference>
<dbReference type="SUPFAM" id="SSF49785">
    <property type="entry name" value="Galactose-binding domain-like"/>
    <property type="match status" value="1"/>
</dbReference>
<keyword evidence="3 6" id="KW-0326">Glycosidase</keyword>
<dbReference type="InterPro" id="IPR036156">
    <property type="entry name" value="Beta-gal/glucu_dom_sf"/>
</dbReference>
<dbReference type="InterPro" id="IPR013783">
    <property type="entry name" value="Ig-like_fold"/>
</dbReference>
<dbReference type="Pfam" id="PF02836">
    <property type="entry name" value="Glyco_hydro_2_C"/>
    <property type="match status" value="1"/>
</dbReference>
<evidence type="ECO:0000313" key="6">
    <source>
        <dbReference type="EMBL" id="MBB5066322.1"/>
    </source>
</evidence>
<dbReference type="Gene3D" id="3.20.20.80">
    <property type="entry name" value="Glycosidases"/>
    <property type="match status" value="1"/>
</dbReference>
<comment type="similarity">
    <text evidence="1">Belongs to the glycosyl hydrolase 2 family.</text>
</comment>
<dbReference type="InterPro" id="IPR006103">
    <property type="entry name" value="Glyco_hydro_2_cat"/>
</dbReference>
<dbReference type="PANTHER" id="PTHR42732:SF1">
    <property type="entry name" value="BETA-MANNOSIDASE"/>
    <property type="match status" value="1"/>
</dbReference>
<dbReference type="PANTHER" id="PTHR42732">
    <property type="entry name" value="BETA-GALACTOSIDASE"/>
    <property type="match status" value="1"/>
</dbReference>
<feature type="domain" description="Glycoside hydrolase family 2 immunoglobulin-like beta-sandwich" evidence="4">
    <location>
        <begin position="220"/>
        <end position="346"/>
    </location>
</feature>
<keyword evidence="2 6" id="KW-0378">Hydrolase</keyword>
<evidence type="ECO:0000313" key="7">
    <source>
        <dbReference type="Proteomes" id="UP000584867"/>
    </source>
</evidence>
<dbReference type="EMBL" id="JACHIO010000026">
    <property type="protein sequence ID" value="MBB5066322.1"/>
    <property type="molecule type" value="Genomic_DNA"/>
</dbReference>
<protein>
    <submittedName>
        <fullName evidence="6">Beta-galactosidase</fullName>
        <ecNumber evidence="6">3.2.1.23</ecNumber>
    </submittedName>
</protein>